<keyword evidence="6 12" id="KW-0808">Transferase</keyword>
<dbReference type="SUPFAM" id="SSF48371">
    <property type="entry name" value="ARM repeat"/>
    <property type="match status" value="1"/>
</dbReference>
<feature type="compositionally biased region" description="Polar residues" evidence="13">
    <location>
        <begin position="76"/>
        <end position="88"/>
    </location>
</feature>
<dbReference type="SMART" id="SM00119">
    <property type="entry name" value="HECTc"/>
    <property type="match status" value="1"/>
</dbReference>
<dbReference type="SUPFAM" id="SSF117839">
    <property type="entry name" value="WWE domain"/>
    <property type="match status" value="1"/>
</dbReference>
<dbReference type="OrthoDB" id="271273at2759"/>
<keyword evidence="7" id="KW-0227">DNA damage</keyword>
<dbReference type="Gene3D" id="1.25.10.10">
    <property type="entry name" value="Leucine-rich Repeat Variant"/>
    <property type="match status" value="1"/>
</dbReference>
<dbReference type="EC" id="2.3.2.26" evidence="12"/>
<evidence type="ECO:0000256" key="12">
    <source>
        <dbReference type="RuleBase" id="RU369009"/>
    </source>
</evidence>
<dbReference type="InterPro" id="IPR045322">
    <property type="entry name" value="HECTD1/TRIP12-like"/>
</dbReference>
<keyword evidence="9" id="KW-0234">DNA repair</keyword>
<feature type="region of interest" description="Disordered" evidence="13">
    <location>
        <begin position="352"/>
        <end position="371"/>
    </location>
</feature>
<evidence type="ECO:0000313" key="17">
    <source>
        <dbReference type="Proteomes" id="UP000887116"/>
    </source>
</evidence>
<evidence type="ECO:0000256" key="10">
    <source>
        <dbReference type="ARBA" id="ARBA00023242"/>
    </source>
</evidence>
<dbReference type="FunFam" id="3.30.2160.10:FF:000013">
    <property type="entry name" value="E3 ubiquitin-protein ligase TRIP12 isoform X1"/>
    <property type="match status" value="1"/>
</dbReference>
<comment type="similarity">
    <text evidence="4 12">Belongs to the UPL family. K-HECT subfamily.</text>
</comment>
<dbReference type="InterPro" id="IPR000569">
    <property type="entry name" value="HECT_dom"/>
</dbReference>
<feature type="domain" description="HECT" evidence="14">
    <location>
        <begin position="1634"/>
        <end position="2015"/>
    </location>
</feature>
<evidence type="ECO:0000256" key="1">
    <source>
        <dbReference type="ARBA" id="ARBA00000885"/>
    </source>
</evidence>
<feature type="compositionally biased region" description="Low complexity" evidence="13">
    <location>
        <begin position="355"/>
        <end position="371"/>
    </location>
</feature>
<reference evidence="16" key="1">
    <citation type="submission" date="2020-07" db="EMBL/GenBank/DDBJ databases">
        <title>Multicomponent nature underlies the extraordinary mechanical properties of spider dragline silk.</title>
        <authorList>
            <person name="Kono N."/>
            <person name="Nakamura H."/>
            <person name="Mori M."/>
            <person name="Yoshida Y."/>
            <person name="Ohtoshi R."/>
            <person name="Malay A.D."/>
            <person name="Moran D.A.P."/>
            <person name="Tomita M."/>
            <person name="Numata K."/>
            <person name="Arakawa K."/>
        </authorList>
    </citation>
    <scope>NUCLEOTIDE SEQUENCE</scope>
</reference>
<evidence type="ECO:0000256" key="5">
    <source>
        <dbReference type="ARBA" id="ARBA00022553"/>
    </source>
</evidence>
<evidence type="ECO:0000256" key="13">
    <source>
        <dbReference type="SAM" id="MobiDB-lite"/>
    </source>
</evidence>
<proteinExistence type="inferred from homology"/>
<comment type="subcellular location">
    <subcellularLocation>
        <location evidence="2">Nucleus</location>
        <location evidence="2">Nucleoplasm</location>
    </subcellularLocation>
</comment>
<feature type="region of interest" description="Disordered" evidence="13">
    <location>
        <begin position="1419"/>
        <end position="1462"/>
    </location>
</feature>
<dbReference type="PROSITE" id="PS50237">
    <property type="entry name" value="HECT"/>
    <property type="match status" value="1"/>
</dbReference>
<protein>
    <recommendedName>
        <fullName evidence="12">E3 ubiquitin-protein ligase</fullName>
        <ecNumber evidence="12">2.3.2.26</ecNumber>
    </recommendedName>
</protein>
<name>A0A8X6GWA7_TRICU</name>
<dbReference type="GO" id="GO:0006281">
    <property type="term" value="P:DNA repair"/>
    <property type="evidence" value="ECO:0007669"/>
    <property type="project" value="UniProtKB-KW"/>
</dbReference>
<dbReference type="CDD" id="cd00078">
    <property type="entry name" value="HECTc"/>
    <property type="match status" value="1"/>
</dbReference>
<evidence type="ECO:0000256" key="4">
    <source>
        <dbReference type="ARBA" id="ARBA00006331"/>
    </source>
</evidence>
<dbReference type="InterPro" id="IPR016024">
    <property type="entry name" value="ARM-type_fold"/>
</dbReference>
<evidence type="ECO:0000256" key="9">
    <source>
        <dbReference type="ARBA" id="ARBA00023204"/>
    </source>
</evidence>
<dbReference type="GO" id="GO:0043161">
    <property type="term" value="P:proteasome-mediated ubiquitin-dependent protein catabolic process"/>
    <property type="evidence" value="ECO:0007669"/>
    <property type="project" value="TreeGrafter"/>
</dbReference>
<dbReference type="Pfam" id="PF02825">
    <property type="entry name" value="WWE"/>
    <property type="match status" value="1"/>
</dbReference>
<dbReference type="GO" id="GO:0009966">
    <property type="term" value="P:regulation of signal transduction"/>
    <property type="evidence" value="ECO:0007669"/>
    <property type="project" value="UniProtKB-ARBA"/>
</dbReference>
<feature type="region of interest" description="Disordered" evidence="13">
    <location>
        <begin position="1"/>
        <end position="64"/>
    </location>
</feature>
<sequence>MAAQCTSGKESVKRLLRSQDESSKHSKSQSSTSSETKVSKKQRKSAGSIPQSITRSPIITRSRSKSLGLLQSVNLVNSSMDSSSQTPVEDSLKRKYSLNSERKTGESSKESVAKKVKSCPTVKKSKIIIMSNTSINSKNELNNVRDASSGRCDSTDVSNSKMQASDPRAESLSGDVSDSVESGLKSSASSSSSSDNSRSGMLETNLLSNDKLNNLNLDDNSLLIPPVEDLFFSCSRLSQAESTPQQLSNCSYNENEMSNEARNQKYEILKTISDRKLITKSDFQKSLLSAMQRTRNSQNNSKISDNQMESRPGSSSMSDFQNVLRIKLEKDDETTKEQCKFSKTSNLRDINSTQQPFFKSPASSSSGAQSSTYHNISVKQEMDLPSGDELPNPYLARRIFIPDTMDSESAAQGINSANNSAAVGSSESIDGEIGRLQALMDSRRIPLSLFGALESRMQQLFHKSMGTATSGRAQQLLQELQAAEDDEHQLQVLIEISQLLVMGNEDTLIGFPVKQIIPILINLLLKEYNFELMNQACRALTYLIEALPRSSSVVVEAIPVLLNKVQVIQCIDVAEQALTALKMLSKWHSKAILQARGVSACLMHLDFFSINAQRTALAIIANCCQNILPQEFSLVQDSLPILSGWLTHQDEKSVESICLAFSGLVECFQHDHDCLMKIGSNELLTNIQQLLVVSPPIISSQIFTTVIHMLASMCASCSEIVVFLLKQDFAETLQYLLTESCDNSKEIQLTPRSPHEYLELSSLICEILPSIPPNDLFSVNALIVAVKKKINPPNSVLWQWKDDTGYWHSHDKNDSKNIEEAYQCGNVKLIIADRVTLNIDLQRMEQFDEGTGTSRQLRRHIITPEDLCKKTRTEIFEKNEDLVISSIKILFPVLFEIYCSSAGSTVKHKCLRAMLRMIYFAPPEVLHQVLKQQSISRHIASMLATQDIRTVIPALQIAEILMQKLPSEFRVHFIREGVLHEIRVLAKFDPKTWQIETISEASTSFSSGPSHMHILDYIGDVAQIPKSDAGQSTSSMPVISSTQGPSSLVKDDESNSTNVASKIRDALKRRYMTIKRTFGSSDKDGSSLCGSDFAISIDNRIKINSWIKEQAQSFDDKYFNINQISSHPVINVLNILTKAVQGLECMDNNGLRSLVEIRDVVTQNDISSFELIHSGLVKKLQLFLSAPQGESLPIGNKPLEDRLRTFLHVFVGSPSLVTPEINPENFDVSPLVNLITKLNACVSHLEQFPVKVYDQPTNGNTGRPGANIMKFFNMHQLKCLFQRHPSCTTLRQWHSGPVMIDPLASVHNVDRYLVNQGFGSLRDDDESESDLSYDDSSDEDGGLIVADIRMDHGHGSPKLQFLIGKNVLPYNMTLYQAVRQYGNGDSQNSSSAQHLDCEYPVGYASVWLKTHTIWYRPIPPEDSEGASSNSTNTSQTSSGKKKSSSSRSSHSTKNTSERTRASKNKKDAVWDYGIVPKVAFPSSFVAKLAGFESIKDPSLEVIILLRDIHSLSCHWGLLYELNSWSLLIPQATFINNELTLKVNRQLHDPLAIMTGNTPTWLSHIAYNFPFLFPFETRHLLFYVTSFDRERALQRLIDTVPELTNTEKISPRLEKRKRTVSRNSLLKQAEAILLDHGDSKALLEIQYKNEVGTGLGPTLEFYALVSKELQRTDLDMWHAVEVVTEEKEPPTSYVHSPSGLFPMPVSRNARTSSLTKVCNKFKLLGKFLAKAIMDSRLVDIPLSLAFFKWMLNQEKYLSLGDLQHIDESLAHNISKLEKIVIEKMKLENDSSMNVGETNRSLESITLDGCSIKDLSLDFTLPGYSRIELKKGGKDISVNIHNLEDYLKLLKYWTMSEGVSKQMRAFKEGFESVFSLNRLQVFYPEELAYLFCGNVHNQWDIKSLTDSCRPDHGYTYDSQAIKFLFEVLCKYSPTQQRQFIQFITGSPRLPIGGLKSLSPPLTIVRKTSDDDNNSDSYLPSVMTCVNYLKLPDYSSIEIMQEKLQTAINEGQHSFHLS</sequence>
<feature type="compositionally biased region" description="Low complexity" evidence="13">
    <location>
        <begin position="1427"/>
        <end position="1438"/>
    </location>
</feature>
<dbReference type="Gene3D" id="3.90.1750.10">
    <property type="entry name" value="Hect, E3 ligase catalytic domains"/>
    <property type="match status" value="1"/>
</dbReference>
<dbReference type="GO" id="GO:0061630">
    <property type="term" value="F:ubiquitin protein ligase activity"/>
    <property type="evidence" value="ECO:0007669"/>
    <property type="project" value="UniProtKB-UniRule"/>
</dbReference>
<dbReference type="SMART" id="SM00678">
    <property type="entry name" value="WWE"/>
    <property type="match status" value="1"/>
</dbReference>
<feature type="region of interest" description="Disordered" evidence="13">
    <location>
        <begin position="140"/>
        <end position="201"/>
    </location>
</feature>
<feature type="compositionally biased region" description="Polar residues" evidence="13">
    <location>
        <begin position="140"/>
        <end position="163"/>
    </location>
</feature>
<dbReference type="InterPro" id="IPR035983">
    <property type="entry name" value="Hect_E3_ubiquitin_ligase"/>
</dbReference>
<evidence type="ECO:0000256" key="8">
    <source>
        <dbReference type="ARBA" id="ARBA00022786"/>
    </source>
</evidence>
<feature type="compositionally biased region" description="Basic and acidic residues" evidence="13">
    <location>
        <begin position="100"/>
        <end position="113"/>
    </location>
</feature>
<dbReference type="PANTHER" id="PTHR45670">
    <property type="entry name" value="E3 UBIQUITIN-PROTEIN LIGASE TRIP12"/>
    <property type="match status" value="1"/>
</dbReference>
<gene>
    <name evidence="16" type="primary">trip12</name>
    <name evidence="16" type="ORF">TNCT_225791</name>
</gene>
<feature type="active site" description="Glycyl thioester intermediate" evidence="11">
    <location>
        <position position="1982"/>
    </location>
</feature>
<feature type="domain" description="WWE" evidence="15">
    <location>
        <begin position="784"/>
        <end position="859"/>
    </location>
</feature>
<evidence type="ECO:0000256" key="2">
    <source>
        <dbReference type="ARBA" id="ARBA00004642"/>
    </source>
</evidence>
<evidence type="ECO:0000313" key="16">
    <source>
        <dbReference type="EMBL" id="GFR10325.1"/>
    </source>
</evidence>
<dbReference type="Pfam" id="PF00632">
    <property type="entry name" value="HECT"/>
    <property type="match status" value="1"/>
</dbReference>
<dbReference type="GO" id="GO:0000209">
    <property type="term" value="P:protein polyubiquitination"/>
    <property type="evidence" value="ECO:0007669"/>
    <property type="project" value="TreeGrafter"/>
</dbReference>
<dbReference type="Gene3D" id="3.30.2410.10">
    <property type="entry name" value="Hect, E3 ligase catalytic domain"/>
    <property type="match status" value="1"/>
</dbReference>
<evidence type="ECO:0000256" key="11">
    <source>
        <dbReference type="PROSITE-ProRule" id="PRU00104"/>
    </source>
</evidence>
<dbReference type="PROSITE" id="PS50918">
    <property type="entry name" value="WWE"/>
    <property type="match status" value="1"/>
</dbReference>
<comment type="caution">
    <text evidence="16">The sequence shown here is derived from an EMBL/GenBank/DDBJ whole genome shotgun (WGS) entry which is preliminary data.</text>
</comment>
<feature type="compositionally biased region" description="Polar residues" evidence="13">
    <location>
        <begin position="1029"/>
        <end position="1046"/>
    </location>
</feature>
<keyword evidence="8 11" id="KW-0833">Ubl conjugation pathway</keyword>
<dbReference type="GO" id="GO:0008270">
    <property type="term" value="F:zinc ion binding"/>
    <property type="evidence" value="ECO:0007669"/>
    <property type="project" value="InterPro"/>
</dbReference>
<dbReference type="PANTHER" id="PTHR45670:SF13">
    <property type="entry name" value="E3 UBIQUITIN-PROTEIN LIGASE TRIP12"/>
    <property type="match status" value="1"/>
</dbReference>
<feature type="compositionally biased region" description="Low complexity" evidence="13">
    <location>
        <begin position="1445"/>
        <end position="1454"/>
    </location>
</feature>
<feature type="compositionally biased region" description="Basic and acidic residues" evidence="13">
    <location>
        <begin position="10"/>
        <end position="24"/>
    </location>
</feature>
<keyword evidence="17" id="KW-1185">Reference proteome</keyword>
<evidence type="ECO:0000256" key="3">
    <source>
        <dbReference type="ARBA" id="ARBA00004906"/>
    </source>
</evidence>
<accession>A0A8X6GWA7</accession>
<dbReference type="Gene3D" id="3.30.720.50">
    <property type="match status" value="1"/>
</dbReference>
<keyword evidence="10" id="KW-0539">Nucleus</keyword>
<comment type="pathway">
    <text evidence="3 12">Protein modification; protein ubiquitination.</text>
</comment>
<dbReference type="InterPro" id="IPR004170">
    <property type="entry name" value="WWE_dom"/>
</dbReference>
<dbReference type="Proteomes" id="UP000887116">
    <property type="component" value="Unassembled WGS sequence"/>
</dbReference>
<dbReference type="InterPro" id="IPR011989">
    <property type="entry name" value="ARM-like"/>
</dbReference>
<feature type="region of interest" description="Disordered" evidence="13">
    <location>
        <begin position="1026"/>
        <end position="1055"/>
    </location>
</feature>
<evidence type="ECO:0000259" key="14">
    <source>
        <dbReference type="PROSITE" id="PS50237"/>
    </source>
</evidence>
<evidence type="ECO:0000256" key="7">
    <source>
        <dbReference type="ARBA" id="ARBA00022763"/>
    </source>
</evidence>
<dbReference type="EMBL" id="BMAO01026520">
    <property type="protein sequence ID" value="GFR10325.1"/>
    <property type="molecule type" value="Genomic_DNA"/>
</dbReference>
<dbReference type="SUPFAM" id="SSF56204">
    <property type="entry name" value="Hect, E3 ligase catalytic domain"/>
    <property type="match status" value="1"/>
</dbReference>
<dbReference type="InterPro" id="IPR037197">
    <property type="entry name" value="WWE_dom_sf"/>
</dbReference>
<dbReference type="Pfam" id="PF25579">
    <property type="entry name" value="TPR_TRIP12_N"/>
    <property type="match status" value="1"/>
</dbReference>
<evidence type="ECO:0000259" key="15">
    <source>
        <dbReference type="PROSITE" id="PS50918"/>
    </source>
</evidence>
<feature type="region of interest" description="Disordered" evidence="13">
    <location>
        <begin position="76"/>
        <end position="117"/>
    </location>
</feature>
<organism evidence="16 17">
    <name type="scientific">Trichonephila clavata</name>
    <name type="common">Joro spider</name>
    <name type="synonym">Nephila clavata</name>
    <dbReference type="NCBI Taxonomy" id="2740835"/>
    <lineage>
        <taxon>Eukaryota</taxon>
        <taxon>Metazoa</taxon>
        <taxon>Ecdysozoa</taxon>
        <taxon>Arthropoda</taxon>
        <taxon>Chelicerata</taxon>
        <taxon>Arachnida</taxon>
        <taxon>Araneae</taxon>
        <taxon>Araneomorphae</taxon>
        <taxon>Entelegynae</taxon>
        <taxon>Araneoidea</taxon>
        <taxon>Nephilidae</taxon>
        <taxon>Trichonephila</taxon>
    </lineage>
</organism>
<dbReference type="FunFam" id="3.30.2410.10:FF:000005">
    <property type="entry name" value="E3 ubiquitin-protein ligase TRIP12 isoform X1"/>
    <property type="match status" value="1"/>
</dbReference>
<feature type="compositionally biased region" description="Polar residues" evidence="13">
    <location>
        <begin position="48"/>
        <end position="61"/>
    </location>
</feature>
<dbReference type="InterPro" id="IPR057948">
    <property type="entry name" value="TPR_TRIP12_N"/>
</dbReference>
<evidence type="ECO:0000256" key="6">
    <source>
        <dbReference type="ARBA" id="ARBA00022679"/>
    </source>
</evidence>
<feature type="region of interest" description="Disordered" evidence="13">
    <location>
        <begin position="291"/>
        <end position="320"/>
    </location>
</feature>
<keyword evidence="5" id="KW-0597">Phosphoprotein</keyword>
<dbReference type="GO" id="GO:0016607">
    <property type="term" value="C:nuclear speck"/>
    <property type="evidence" value="ECO:0007669"/>
    <property type="project" value="TreeGrafter"/>
</dbReference>
<comment type="catalytic activity">
    <reaction evidence="1 12">
        <text>S-ubiquitinyl-[E2 ubiquitin-conjugating enzyme]-L-cysteine + [acceptor protein]-L-lysine = [E2 ubiquitin-conjugating enzyme]-L-cysteine + N(6)-ubiquitinyl-[acceptor protein]-L-lysine.</text>
        <dbReference type="EC" id="2.3.2.26"/>
    </reaction>
</comment>
<dbReference type="InterPro" id="IPR018123">
    <property type="entry name" value="WWE-dom_subgr"/>
</dbReference>
<feature type="compositionally biased region" description="Low complexity" evidence="13">
    <location>
        <begin position="179"/>
        <end position="201"/>
    </location>
</feature>